<dbReference type="InterPro" id="IPR002125">
    <property type="entry name" value="CMP_dCMP_dom"/>
</dbReference>
<feature type="binding site" evidence="12">
    <location>
        <position position="96"/>
    </location>
    <ligand>
        <name>Zn(2+)</name>
        <dbReference type="ChEBI" id="CHEBI:29105"/>
        <note>catalytic</note>
    </ligand>
</feature>
<evidence type="ECO:0000256" key="9">
    <source>
        <dbReference type="ARBA" id="ARBA00049558"/>
    </source>
</evidence>
<keyword evidence="17" id="KW-1185">Reference proteome</keyword>
<evidence type="ECO:0000256" key="6">
    <source>
        <dbReference type="ARBA" id="ARBA00022801"/>
    </source>
</evidence>
<dbReference type="GO" id="GO:0004126">
    <property type="term" value="F:cytidine deaminase activity"/>
    <property type="evidence" value="ECO:0007669"/>
    <property type="project" value="UniProtKB-UniRule"/>
</dbReference>
<feature type="region of interest" description="Disordered" evidence="14">
    <location>
        <begin position="145"/>
        <end position="166"/>
    </location>
</feature>
<comment type="similarity">
    <text evidence="3 13">Belongs to the cytidine and deoxycytidylate deaminase family.</text>
</comment>
<dbReference type="AlphaFoldDB" id="A0AAW0DAI0"/>
<keyword evidence="7 12" id="KW-0862">Zinc</keyword>
<evidence type="ECO:0000256" key="14">
    <source>
        <dbReference type="SAM" id="MobiDB-lite"/>
    </source>
</evidence>
<dbReference type="GO" id="GO:0008270">
    <property type="term" value="F:zinc ion binding"/>
    <property type="evidence" value="ECO:0007669"/>
    <property type="project" value="UniProtKB-UniRule"/>
</dbReference>
<feature type="binding site" evidence="12">
    <location>
        <position position="63"/>
    </location>
    <ligand>
        <name>Zn(2+)</name>
        <dbReference type="ChEBI" id="CHEBI:29105"/>
        <note>catalytic</note>
    </ligand>
</feature>
<comment type="catalytic activity">
    <reaction evidence="9 13">
        <text>cytidine + H2O + H(+) = uridine + NH4(+)</text>
        <dbReference type="Rhea" id="RHEA:16069"/>
        <dbReference type="ChEBI" id="CHEBI:15377"/>
        <dbReference type="ChEBI" id="CHEBI:15378"/>
        <dbReference type="ChEBI" id="CHEBI:16704"/>
        <dbReference type="ChEBI" id="CHEBI:17562"/>
        <dbReference type="ChEBI" id="CHEBI:28938"/>
        <dbReference type="EC" id="3.5.4.5"/>
    </reaction>
</comment>
<dbReference type="GO" id="GO:0005829">
    <property type="term" value="C:cytosol"/>
    <property type="evidence" value="ECO:0007669"/>
    <property type="project" value="TreeGrafter"/>
</dbReference>
<sequence>MSDRVWEMSIEQRESLIKAAFEAKQQTYSPYSKFPVGAALMAADGRIFKGANIENASYGGTICAERTAIVKAVSEGTRSFVALAVVTDVPSTISPCGMCRQVIREFCAQDMPILLIPGDYPKPPGHDSEGKPGIIAGGIKETSIGELLPDSFGPEHLDLPRTGGGK</sequence>
<dbReference type="SUPFAM" id="SSF53927">
    <property type="entry name" value="Cytidine deaminase-like"/>
    <property type="match status" value="1"/>
</dbReference>
<accession>A0AAW0DAI0</accession>
<comment type="cofactor">
    <cofactor evidence="1 12 13">
        <name>Zn(2+)</name>
        <dbReference type="ChEBI" id="CHEBI:29105"/>
    </cofactor>
</comment>
<feature type="binding site" evidence="12">
    <location>
        <position position="99"/>
    </location>
    <ligand>
        <name>Zn(2+)</name>
        <dbReference type="ChEBI" id="CHEBI:29105"/>
        <note>catalytic</note>
    </ligand>
</feature>
<reference evidence="16 17" key="1">
    <citation type="journal article" date="2024" name="J Genomics">
        <title>Draft genome sequencing and assembly of Favolaschia claudopus CIRM-BRFM 2984 isolated from oak limbs.</title>
        <authorList>
            <person name="Navarro D."/>
            <person name="Drula E."/>
            <person name="Chaduli D."/>
            <person name="Cazenave R."/>
            <person name="Ahrendt S."/>
            <person name="Wang J."/>
            <person name="Lipzen A."/>
            <person name="Daum C."/>
            <person name="Barry K."/>
            <person name="Grigoriev I.V."/>
            <person name="Favel A."/>
            <person name="Rosso M.N."/>
            <person name="Martin F."/>
        </authorList>
    </citation>
    <scope>NUCLEOTIDE SEQUENCE [LARGE SCALE GENOMIC DNA]</scope>
    <source>
        <strain evidence="16 17">CIRM-BRFM 2984</strain>
    </source>
</reference>
<evidence type="ECO:0000256" key="8">
    <source>
        <dbReference type="ARBA" id="ARBA00032005"/>
    </source>
</evidence>
<dbReference type="GO" id="GO:0055086">
    <property type="term" value="P:nucleobase-containing small molecule metabolic process"/>
    <property type="evidence" value="ECO:0007669"/>
    <property type="project" value="UniProtKB-ARBA"/>
</dbReference>
<dbReference type="PANTHER" id="PTHR11644">
    <property type="entry name" value="CYTIDINE DEAMINASE"/>
    <property type="match status" value="1"/>
</dbReference>
<evidence type="ECO:0000256" key="5">
    <source>
        <dbReference type="ARBA" id="ARBA00022723"/>
    </source>
</evidence>
<evidence type="ECO:0000256" key="3">
    <source>
        <dbReference type="ARBA" id="ARBA00006576"/>
    </source>
</evidence>
<dbReference type="NCBIfam" id="NF004064">
    <property type="entry name" value="PRK05578.1"/>
    <property type="match status" value="1"/>
</dbReference>
<dbReference type="GO" id="GO:0042802">
    <property type="term" value="F:identical protein binding"/>
    <property type="evidence" value="ECO:0007669"/>
    <property type="project" value="UniProtKB-ARBA"/>
</dbReference>
<dbReference type="Proteomes" id="UP001362999">
    <property type="component" value="Unassembled WGS sequence"/>
</dbReference>
<dbReference type="InterPro" id="IPR006262">
    <property type="entry name" value="Cyt_deam_tetra"/>
</dbReference>
<dbReference type="GO" id="GO:0072527">
    <property type="term" value="P:pyrimidine-containing compound metabolic process"/>
    <property type="evidence" value="ECO:0007669"/>
    <property type="project" value="UniProtKB-ARBA"/>
</dbReference>
<dbReference type="Pfam" id="PF00383">
    <property type="entry name" value="dCMP_cyt_deam_1"/>
    <property type="match status" value="1"/>
</dbReference>
<dbReference type="FunFam" id="3.40.140.10:FF:000008">
    <property type="entry name" value="Cytidine deaminase"/>
    <property type="match status" value="1"/>
</dbReference>
<evidence type="ECO:0000256" key="13">
    <source>
        <dbReference type="RuleBase" id="RU364006"/>
    </source>
</evidence>
<dbReference type="Gene3D" id="3.40.140.10">
    <property type="entry name" value="Cytidine Deaminase, domain 2"/>
    <property type="match status" value="1"/>
</dbReference>
<dbReference type="EMBL" id="JAWWNJ010000009">
    <property type="protein sequence ID" value="KAK7048281.1"/>
    <property type="molecule type" value="Genomic_DNA"/>
</dbReference>
<proteinExistence type="inferred from homology"/>
<keyword evidence="5 12" id="KW-0479">Metal-binding</keyword>
<evidence type="ECO:0000259" key="15">
    <source>
        <dbReference type="PROSITE" id="PS51747"/>
    </source>
</evidence>
<evidence type="ECO:0000256" key="4">
    <source>
        <dbReference type="ARBA" id="ARBA00012783"/>
    </source>
</evidence>
<keyword evidence="6 13" id="KW-0378">Hydrolase</keyword>
<dbReference type="PANTHER" id="PTHR11644:SF2">
    <property type="entry name" value="CYTIDINE DEAMINASE"/>
    <property type="match status" value="1"/>
</dbReference>
<dbReference type="CDD" id="cd01283">
    <property type="entry name" value="cytidine_deaminase"/>
    <property type="match status" value="1"/>
</dbReference>
<dbReference type="InterPro" id="IPR050202">
    <property type="entry name" value="Cyt/Deoxycyt_deaminase"/>
</dbReference>
<feature type="domain" description="CMP/dCMP-type deaminase" evidence="15">
    <location>
        <begin position="11"/>
        <end position="155"/>
    </location>
</feature>
<gene>
    <name evidence="16" type="ORF">R3P38DRAFT_2868415</name>
</gene>
<evidence type="ECO:0000256" key="7">
    <source>
        <dbReference type="ARBA" id="ARBA00022833"/>
    </source>
</evidence>
<dbReference type="NCBIfam" id="TIGR01354">
    <property type="entry name" value="cyt_deam_tetra"/>
    <property type="match status" value="1"/>
</dbReference>
<evidence type="ECO:0000313" key="16">
    <source>
        <dbReference type="EMBL" id="KAK7048281.1"/>
    </source>
</evidence>
<evidence type="ECO:0000313" key="17">
    <source>
        <dbReference type="Proteomes" id="UP001362999"/>
    </source>
</evidence>
<dbReference type="EC" id="3.5.4.5" evidence="4 13"/>
<name>A0AAW0DAI0_9AGAR</name>
<dbReference type="InterPro" id="IPR016192">
    <property type="entry name" value="APOBEC/CMP_deaminase_Zn-bd"/>
</dbReference>
<feature type="active site" description="Proton donor" evidence="10">
    <location>
        <position position="65"/>
    </location>
</feature>
<evidence type="ECO:0000256" key="11">
    <source>
        <dbReference type="PIRSR" id="PIRSR606262-2"/>
    </source>
</evidence>
<dbReference type="PROSITE" id="PS00903">
    <property type="entry name" value="CYT_DCMP_DEAMINASES_1"/>
    <property type="match status" value="1"/>
</dbReference>
<comment type="function">
    <text evidence="2 13">This enzyme scavenges exogenous and endogenous cytidine and 2'-deoxycytidine for UMP synthesis.</text>
</comment>
<protein>
    <recommendedName>
        <fullName evidence="4 13">Cytidine deaminase</fullName>
        <ecNumber evidence="4 13">3.5.4.5</ecNumber>
    </recommendedName>
    <alternativeName>
        <fullName evidence="8 13">Cytidine aminohydrolase</fullName>
    </alternativeName>
</protein>
<evidence type="ECO:0000256" key="2">
    <source>
        <dbReference type="ARBA" id="ARBA00003949"/>
    </source>
</evidence>
<organism evidence="16 17">
    <name type="scientific">Favolaschia claudopus</name>
    <dbReference type="NCBI Taxonomy" id="2862362"/>
    <lineage>
        <taxon>Eukaryota</taxon>
        <taxon>Fungi</taxon>
        <taxon>Dikarya</taxon>
        <taxon>Basidiomycota</taxon>
        <taxon>Agaricomycotina</taxon>
        <taxon>Agaricomycetes</taxon>
        <taxon>Agaricomycetidae</taxon>
        <taxon>Agaricales</taxon>
        <taxon>Marasmiineae</taxon>
        <taxon>Mycenaceae</taxon>
        <taxon>Favolaschia</taxon>
    </lineage>
</organism>
<dbReference type="PROSITE" id="PS51747">
    <property type="entry name" value="CYT_DCMP_DEAMINASES_2"/>
    <property type="match status" value="1"/>
</dbReference>
<dbReference type="InterPro" id="IPR016193">
    <property type="entry name" value="Cytidine_deaminase-like"/>
</dbReference>
<feature type="binding site" evidence="11">
    <location>
        <begin position="52"/>
        <end position="58"/>
    </location>
    <ligand>
        <name>substrate</name>
    </ligand>
</feature>
<comment type="caution">
    <text evidence="16">The sequence shown here is derived from an EMBL/GenBank/DDBJ whole genome shotgun (WGS) entry which is preliminary data.</text>
</comment>
<evidence type="ECO:0000256" key="10">
    <source>
        <dbReference type="PIRSR" id="PIRSR606262-1"/>
    </source>
</evidence>
<evidence type="ECO:0000256" key="12">
    <source>
        <dbReference type="PIRSR" id="PIRSR606262-3"/>
    </source>
</evidence>
<evidence type="ECO:0000256" key="1">
    <source>
        <dbReference type="ARBA" id="ARBA00001947"/>
    </source>
</evidence>
<comment type="catalytic activity">
    <reaction evidence="13">
        <text>2'-deoxycytidine + H2O + H(+) = 2'-deoxyuridine + NH4(+)</text>
        <dbReference type="Rhea" id="RHEA:13433"/>
        <dbReference type="ChEBI" id="CHEBI:15377"/>
        <dbReference type="ChEBI" id="CHEBI:15378"/>
        <dbReference type="ChEBI" id="CHEBI:15698"/>
        <dbReference type="ChEBI" id="CHEBI:16450"/>
        <dbReference type="ChEBI" id="CHEBI:28938"/>
        <dbReference type="EC" id="3.5.4.5"/>
    </reaction>
</comment>